<gene>
    <name evidence="2" type="ordered locus">Rvan_0386</name>
</gene>
<dbReference type="KEGG" id="rva:Rvan_0386"/>
<evidence type="ECO:0000313" key="2">
    <source>
        <dbReference type="EMBL" id="ADP69672.1"/>
    </source>
</evidence>
<dbReference type="Proteomes" id="UP000001399">
    <property type="component" value="Chromosome"/>
</dbReference>
<dbReference type="HOGENOM" id="CLU_1775987_0_0_5"/>
<dbReference type="EMBL" id="CP002292">
    <property type="protein sequence ID" value="ADP69672.1"/>
    <property type="molecule type" value="Genomic_DNA"/>
</dbReference>
<evidence type="ECO:0000313" key="3">
    <source>
        <dbReference type="Proteomes" id="UP000001399"/>
    </source>
</evidence>
<evidence type="ECO:0000256" key="1">
    <source>
        <dbReference type="SAM" id="SignalP"/>
    </source>
</evidence>
<feature type="signal peptide" evidence="1">
    <location>
        <begin position="1"/>
        <end position="31"/>
    </location>
</feature>
<reference evidence="3" key="1">
    <citation type="journal article" date="2011" name="J. Bacteriol.">
        <title>Genome sequences of eight morphologically diverse alphaproteobacteria.</title>
        <authorList>
            <consortium name="US DOE Joint Genome Institute"/>
            <person name="Brown P.J."/>
            <person name="Kysela D.T."/>
            <person name="Buechlein A."/>
            <person name="Hemmerich C."/>
            <person name="Brun Y.V."/>
        </authorList>
    </citation>
    <scope>NUCLEOTIDE SEQUENCE [LARGE SCALE GENOMIC DNA]</scope>
    <source>
        <strain evidence="3">ATCC 17100 / ATH 3.1.1 / DSM 162 / LMG 4299</strain>
    </source>
</reference>
<proteinExistence type="predicted"/>
<keyword evidence="3" id="KW-1185">Reference proteome</keyword>
<protein>
    <submittedName>
        <fullName evidence="2">Uncharacterized protein</fullName>
    </submittedName>
</protein>
<dbReference type="AlphaFoldDB" id="E3I7Q6"/>
<sequence>MVTMAFRHKIAFWGRVLASASVLTIGAGANAATLSYVEGAVSVNRGNGYAPAGAGTFLAPGDRIRVSAGSADIAYENGCVAKVGAGQTTVVPSTPPSCGESSVQPTAETVDTVGIGIGVGLFAGGVGVGAILANTSSDGGTISFSP</sequence>
<keyword evidence="1" id="KW-0732">Signal</keyword>
<feature type="chain" id="PRO_5003172333" evidence="1">
    <location>
        <begin position="32"/>
        <end position="146"/>
    </location>
</feature>
<name>E3I7Q6_RHOVT</name>
<accession>E3I7Q6</accession>
<organism evidence="2 3">
    <name type="scientific">Rhodomicrobium vannielii (strain ATCC 17100 / DSM 162 / LMG 4299 / NCIMB 10020 / ATH 3.1.1)</name>
    <dbReference type="NCBI Taxonomy" id="648757"/>
    <lineage>
        <taxon>Bacteria</taxon>
        <taxon>Pseudomonadati</taxon>
        <taxon>Pseudomonadota</taxon>
        <taxon>Alphaproteobacteria</taxon>
        <taxon>Hyphomicrobiales</taxon>
        <taxon>Hyphomicrobiaceae</taxon>
        <taxon>Rhodomicrobium</taxon>
    </lineage>
</organism>